<evidence type="ECO:0000313" key="12">
    <source>
        <dbReference type="Proteomes" id="UP000244956"/>
    </source>
</evidence>
<keyword evidence="7 10" id="KW-1133">Transmembrane helix</keyword>
<evidence type="ECO:0000256" key="7">
    <source>
        <dbReference type="ARBA" id="ARBA00022989"/>
    </source>
</evidence>
<dbReference type="Pfam" id="PF03840">
    <property type="entry name" value="SecG"/>
    <property type="match status" value="1"/>
</dbReference>
<dbReference type="Proteomes" id="UP000244956">
    <property type="component" value="Unassembled WGS sequence"/>
</dbReference>
<comment type="subcellular location">
    <subcellularLocation>
        <location evidence="1 10">Cell membrane</location>
        <topology evidence="1 10">Multi-pass membrane protein</topology>
    </subcellularLocation>
</comment>
<reference evidence="11 12" key="1">
    <citation type="submission" date="2018-05" db="EMBL/GenBank/DDBJ databases">
        <title>Marinilabilia rubrum sp. nov., isolated from saltern sediment.</title>
        <authorList>
            <person name="Zhang R."/>
        </authorList>
    </citation>
    <scope>NUCLEOTIDE SEQUENCE [LARGE SCALE GENOMIC DNA]</scope>
    <source>
        <strain evidence="11 12">WTE16</strain>
    </source>
</reference>
<dbReference type="GO" id="GO:0009306">
    <property type="term" value="P:protein secretion"/>
    <property type="evidence" value="ECO:0007669"/>
    <property type="project" value="UniProtKB-UniRule"/>
</dbReference>
<evidence type="ECO:0000256" key="10">
    <source>
        <dbReference type="RuleBase" id="RU365087"/>
    </source>
</evidence>
<comment type="caution">
    <text evidence="10">Lacks conserved residue(s) required for the propagation of feature annotation.</text>
</comment>
<comment type="similarity">
    <text evidence="2 10">Belongs to the SecG family.</text>
</comment>
<proteinExistence type="inferred from homology"/>
<dbReference type="EMBL" id="QEWP01000008">
    <property type="protein sequence ID" value="PWD99223.1"/>
    <property type="molecule type" value="Genomic_DNA"/>
</dbReference>
<gene>
    <name evidence="11" type="ORF">DDZ16_11540</name>
</gene>
<dbReference type="GO" id="GO:0043952">
    <property type="term" value="P:protein transport by the Sec complex"/>
    <property type="evidence" value="ECO:0007669"/>
    <property type="project" value="TreeGrafter"/>
</dbReference>
<keyword evidence="12" id="KW-1185">Reference proteome</keyword>
<feature type="transmembrane region" description="Helical" evidence="10">
    <location>
        <begin position="55"/>
        <end position="72"/>
    </location>
</feature>
<evidence type="ECO:0000256" key="9">
    <source>
        <dbReference type="ARBA" id="ARBA00023136"/>
    </source>
</evidence>
<dbReference type="PANTHER" id="PTHR34182">
    <property type="entry name" value="PROTEIN-EXPORT MEMBRANE PROTEIN SECG"/>
    <property type="match status" value="1"/>
</dbReference>
<dbReference type="GO" id="GO:0005886">
    <property type="term" value="C:plasma membrane"/>
    <property type="evidence" value="ECO:0007669"/>
    <property type="project" value="UniProtKB-SubCell"/>
</dbReference>
<sequence>MYQFVSVLVILVSILLILIVLVQNSKGGGLASNFSASNQVMGVRKTADFLEKATWTLASGLLVLAFVAVMVLPRGEMQSGSAIDEEIQNMSTPGQELPEFGIGEEDAAAGQEAAGDSL</sequence>
<keyword evidence="9 10" id="KW-0472">Membrane</keyword>
<evidence type="ECO:0000256" key="1">
    <source>
        <dbReference type="ARBA" id="ARBA00004651"/>
    </source>
</evidence>
<comment type="caution">
    <text evidence="11">The sequence shown here is derived from an EMBL/GenBank/DDBJ whole genome shotgun (WGS) entry which is preliminary data.</text>
</comment>
<evidence type="ECO:0000313" key="11">
    <source>
        <dbReference type="EMBL" id="PWD99223.1"/>
    </source>
</evidence>
<keyword evidence="6 10" id="KW-0653">Protein transport</keyword>
<protein>
    <recommendedName>
        <fullName evidence="10">Protein-export membrane protein SecG</fullName>
    </recommendedName>
</protein>
<evidence type="ECO:0000256" key="2">
    <source>
        <dbReference type="ARBA" id="ARBA00008445"/>
    </source>
</evidence>
<evidence type="ECO:0000256" key="6">
    <source>
        <dbReference type="ARBA" id="ARBA00022927"/>
    </source>
</evidence>
<keyword evidence="3 10" id="KW-0813">Transport</keyword>
<dbReference type="OrthoDB" id="1122493at2"/>
<evidence type="ECO:0000256" key="3">
    <source>
        <dbReference type="ARBA" id="ARBA00022448"/>
    </source>
</evidence>
<organism evidence="11 12">
    <name type="scientific">Marinilabilia rubra</name>
    <dbReference type="NCBI Taxonomy" id="2162893"/>
    <lineage>
        <taxon>Bacteria</taxon>
        <taxon>Pseudomonadati</taxon>
        <taxon>Bacteroidota</taxon>
        <taxon>Bacteroidia</taxon>
        <taxon>Marinilabiliales</taxon>
        <taxon>Marinilabiliaceae</taxon>
        <taxon>Marinilabilia</taxon>
    </lineage>
</organism>
<keyword evidence="5 10" id="KW-0812">Transmembrane</keyword>
<dbReference type="InterPro" id="IPR004692">
    <property type="entry name" value="SecG"/>
</dbReference>
<accession>A0A2U2B852</accession>
<dbReference type="GO" id="GO:0015450">
    <property type="term" value="F:protein-transporting ATPase activity"/>
    <property type="evidence" value="ECO:0007669"/>
    <property type="project" value="UniProtKB-UniRule"/>
</dbReference>
<evidence type="ECO:0000256" key="8">
    <source>
        <dbReference type="ARBA" id="ARBA00023010"/>
    </source>
</evidence>
<keyword evidence="8 10" id="KW-0811">Translocation</keyword>
<dbReference type="NCBIfam" id="TIGR00810">
    <property type="entry name" value="secG"/>
    <property type="match status" value="1"/>
</dbReference>
<comment type="function">
    <text evidence="10">Involved in protein export. Participates in an early event of protein translocation.</text>
</comment>
<evidence type="ECO:0000256" key="5">
    <source>
        <dbReference type="ARBA" id="ARBA00022692"/>
    </source>
</evidence>
<dbReference type="PANTHER" id="PTHR34182:SF1">
    <property type="entry name" value="PROTEIN-EXPORT MEMBRANE PROTEIN SECG"/>
    <property type="match status" value="1"/>
</dbReference>
<dbReference type="GO" id="GO:0065002">
    <property type="term" value="P:intracellular protein transmembrane transport"/>
    <property type="evidence" value="ECO:0007669"/>
    <property type="project" value="TreeGrafter"/>
</dbReference>
<dbReference type="AlphaFoldDB" id="A0A2U2B852"/>
<name>A0A2U2B852_9BACT</name>
<keyword evidence="4 10" id="KW-1003">Cell membrane</keyword>
<evidence type="ECO:0000256" key="4">
    <source>
        <dbReference type="ARBA" id="ARBA00022475"/>
    </source>
</evidence>
<dbReference type="RefSeq" id="WP_109264625.1">
    <property type="nucleotide sequence ID" value="NZ_QEWP01000008.1"/>
</dbReference>